<dbReference type="HOGENOM" id="CLU_1709657_0_0_10"/>
<feature type="compositionally biased region" description="Basic and acidic residues" evidence="1">
    <location>
        <begin position="59"/>
        <end position="70"/>
    </location>
</feature>
<evidence type="ECO:0000256" key="1">
    <source>
        <dbReference type="SAM" id="MobiDB-lite"/>
    </source>
</evidence>
<evidence type="ECO:0000313" key="2">
    <source>
        <dbReference type="EMBL" id="EJZ62844.1"/>
    </source>
</evidence>
<sequence length="153" mass="17846">METQEQILKEQRLRIEVLRHQLLLRYYELLLSLDVLAQAAEVKTLMGYINTLERYAKRFENKPSKKEAEKKGRKNTADETTADDIHPETSISLSEHAKELFDMMALDDNLPSEENELPADIDDFLKAGYARFLKQHKLRAHKNTPHIEDNPSR</sequence>
<keyword evidence="3" id="KW-1185">Reference proteome</keyword>
<proteinExistence type="predicted"/>
<comment type="caution">
    <text evidence="2">The sequence shown here is derived from an EMBL/GenBank/DDBJ whole genome shotgun (WGS) entry which is preliminary data.</text>
</comment>
<gene>
    <name evidence="2" type="ORF">HMPREF9448_02196</name>
</gene>
<accession>K0X580</accession>
<reference evidence="2 3" key="1">
    <citation type="submission" date="2012-08" db="EMBL/GenBank/DDBJ databases">
        <title>The Genome Sequence of Barnesiella intestinihominis YIT 11860.</title>
        <authorList>
            <consortium name="The Broad Institute Genome Sequencing Platform"/>
            <person name="Earl A."/>
            <person name="Ward D."/>
            <person name="Feldgarden M."/>
            <person name="Gevers D."/>
            <person name="Morotomi M."/>
            <person name="Walker B."/>
            <person name="Young S.K."/>
            <person name="Zeng Q."/>
            <person name="Gargeya S."/>
            <person name="Fitzgerald M."/>
            <person name="Haas B."/>
            <person name="Abouelleil A."/>
            <person name="Alvarado L."/>
            <person name="Arachchi H.M."/>
            <person name="Berlin A.M."/>
            <person name="Chapman S.B."/>
            <person name="Goldberg J."/>
            <person name="Griggs A."/>
            <person name="Gujja S."/>
            <person name="Hansen M."/>
            <person name="Howarth C."/>
            <person name="Imamovic A."/>
            <person name="Larimer J."/>
            <person name="McCowen C."/>
            <person name="Montmayeur A."/>
            <person name="Murphy C."/>
            <person name="Neiman D."/>
            <person name="Pearson M."/>
            <person name="Priest M."/>
            <person name="Roberts A."/>
            <person name="Saif S."/>
            <person name="Shea T."/>
            <person name="Sisk P."/>
            <person name="Sykes S."/>
            <person name="Wortman J."/>
            <person name="Nusbaum C."/>
            <person name="Birren B."/>
        </authorList>
    </citation>
    <scope>NUCLEOTIDE SEQUENCE [LARGE SCALE GENOMIC DNA]</scope>
    <source>
        <strain evidence="2 3">YIT 11860</strain>
    </source>
</reference>
<protein>
    <submittedName>
        <fullName evidence="2">Uncharacterized protein</fullName>
    </submittedName>
</protein>
<name>K0X580_9BACT</name>
<feature type="region of interest" description="Disordered" evidence="1">
    <location>
        <begin position="59"/>
        <end position="90"/>
    </location>
</feature>
<dbReference type="RefSeq" id="WP_008862588.1">
    <property type="nucleotide sequence ID" value="NZ_CAXSYG010000003.1"/>
</dbReference>
<dbReference type="AlphaFoldDB" id="K0X580"/>
<dbReference type="GeneID" id="77849400"/>
<dbReference type="Proteomes" id="UP000006044">
    <property type="component" value="Unassembled WGS sequence"/>
</dbReference>
<evidence type="ECO:0000313" key="3">
    <source>
        <dbReference type="Proteomes" id="UP000006044"/>
    </source>
</evidence>
<organism evidence="2 3">
    <name type="scientific">Barnesiella intestinihominis YIT 11860</name>
    <dbReference type="NCBI Taxonomy" id="742726"/>
    <lineage>
        <taxon>Bacteria</taxon>
        <taxon>Pseudomonadati</taxon>
        <taxon>Bacteroidota</taxon>
        <taxon>Bacteroidia</taxon>
        <taxon>Bacteroidales</taxon>
        <taxon>Barnesiellaceae</taxon>
        <taxon>Barnesiella</taxon>
    </lineage>
</organism>
<dbReference type="EMBL" id="ADLE01000015">
    <property type="protein sequence ID" value="EJZ62844.1"/>
    <property type="molecule type" value="Genomic_DNA"/>
</dbReference>